<keyword evidence="7" id="KW-1185">Reference proteome</keyword>
<dbReference type="FunCoup" id="C1FFB2">
    <property type="interactions" value="153"/>
</dbReference>
<dbReference type="InterPro" id="IPR022087">
    <property type="entry name" value="DA1-like_dom"/>
</dbReference>
<dbReference type="SUPFAM" id="SSF57716">
    <property type="entry name" value="Glucocorticoid receptor-like (DNA-binding domain)"/>
    <property type="match status" value="1"/>
</dbReference>
<dbReference type="GO" id="GO:0046872">
    <property type="term" value="F:metal ion binding"/>
    <property type="evidence" value="ECO:0007669"/>
    <property type="project" value="UniProtKB-KW"/>
</dbReference>
<dbReference type="Pfam" id="PF00412">
    <property type="entry name" value="LIM"/>
    <property type="match status" value="1"/>
</dbReference>
<dbReference type="InParanoid" id="C1FFB2"/>
<dbReference type="PANTHER" id="PTHR24209:SF7">
    <property type="entry name" value="PROTEIN DA1-RELATED 2"/>
    <property type="match status" value="1"/>
</dbReference>
<dbReference type="STRING" id="296587.C1FFB2"/>
<dbReference type="SMART" id="SM00132">
    <property type="entry name" value="LIM"/>
    <property type="match status" value="1"/>
</dbReference>
<dbReference type="InterPro" id="IPR045218">
    <property type="entry name" value="DA1-like"/>
</dbReference>
<gene>
    <name evidence="6" type="ORF">MICPUN_60454</name>
</gene>
<dbReference type="GeneID" id="8245715"/>
<evidence type="ECO:0000256" key="2">
    <source>
        <dbReference type="ARBA" id="ARBA00022833"/>
    </source>
</evidence>
<feature type="compositionally biased region" description="Pro residues" evidence="4">
    <location>
        <begin position="16"/>
        <end position="28"/>
    </location>
</feature>
<keyword evidence="3" id="KW-0440">LIM domain</keyword>
<evidence type="ECO:0000313" key="6">
    <source>
        <dbReference type="EMBL" id="ACO69054.1"/>
    </source>
</evidence>
<dbReference type="KEGG" id="mis:MICPUN_60454"/>
<proteinExistence type="predicted"/>
<feature type="region of interest" description="Disordered" evidence="4">
    <location>
        <begin position="1"/>
        <end position="264"/>
    </location>
</feature>
<dbReference type="PROSITE" id="PS50023">
    <property type="entry name" value="LIM_DOMAIN_2"/>
    <property type="match status" value="1"/>
</dbReference>
<dbReference type="PROSITE" id="PS00478">
    <property type="entry name" value="LIM_DOMAIN_1"/>
    <property type="match status" value="1"/>
</dbReference>
<dbReference type="AlphaFoldDB" id="C1FFB2"/>
<keyword evidence="2 3" id="KW-0862">Zinc</keyword>
<name>C1FFB2_MICCC</name>
<protein>
    <recommendedName>
        <fullName evidence="5">LIM zinc-binding domain-containing protein</fullName>
    </recommendedName>
</protein>
<dbReference type="OMA" id="WRERYCH"/>
<dbReference type="InterPro" id="IPR001781">
    <property type="entry name" value="Znf_LIM"/>
</dbReference>
<feature type="compositionally biased region" description="Low complexity" evidence="4">
    <location>
        <begin position="29"/>
        <end position="45"/>
    </location>
</feature>
<dbReference type="RefSeq" id="XP_002507796.1">
    <property type="nucleotide sequence ID" value="XM_002507750.1"/>
</dbReference>
<evidence type="ECO:0000259" key="5">
    <source>
        <dbReference type="PROSITE" id="PS50023"/>
    </source>
</evidence>
<evidence type="ECO:0000256" key="3">
    <source>
        <dbReference type="PROSITE-ProRule" id="PRU00125"/>
    </source>
</evidence>
<sequence>MPTPPSRGVERSRLDPSPPEPDLTPGDPPFRSAQALAESRAASARDSPDAPRPLPARPRPPPGGAVELGVVESDEAMAQRLQREERERANASSRDAFYPNMPYDPARRAPPPSTVANDPRPSFLAPVPHPAPTPAFSFPRPPGPHPPSAPPPTTESLGRRAMNDEIALNTGKPEGTWTAPVLRDGSYPEPSRGTRDPPSPYYPGGTGSGWGDRPGAVDPIGAASGANGGGGSADDDEALARALQAREEEEERRVREARRRAGAGVGDGDAALAARLQAEEDAAAAAGASSAGPRAGDVVVDDEALARALQEEEDLAAGGGGGSTSRLNRHRRTPADSVPPGACPGCREQVSAFGGYVTAMGARWHRGCFTCGACGGAIGGGTSFATRDGAPFHRSCYREKFAPRCGVCDEFIGSSTGGTNEVGDTSVRFMTHPYWGTVFCPEHEFDGTRRCDGCDRMEARGGKGVATGGYGSHGVTRGNHSSSGEFAELPDGRAMCLECASTAVIDADHDGAPLYDDVCVFFSKRDLPLLPERPPLHLVSQDTLNDADDKEGWHRGRTARTRGLCLFEEHVVYTVERTPDFAGGFFPVGFKERVVGQSRGATVVNAVVVLYGLPAVCAGAILAHECTHAYIRMAGGYPRLRPKVEEGLCQLMALLWVEHVAAHGIETMGVGGGNKDKVRSGGGWEEHNLAAMAGFVANQIRTDPTEVYGDGLRDALAAYQKHGLGAAFEHVRRTGELPR</sequence>
<feature type="domain" description="LIM zinc-binding" evidence="5">
    <location>
        <begin position="341"/>
        <end position="403"/>
    </location>
</feature>
<reference evidence="6 7" key="1">
    <citation type="journal article" date="2009" name="Science">
        <title>Green evolution and dynamic adaptations revealed by genomes of the marine picoeukaryotes Micromonas.</title>
        <authorList>
            <person name="Worden A.Z."/>
            <person name="Lee J.H."/>
            <person name="Mock T."/>
            <person name="Rouze P."/>
            <person name="Simmons M.P."/>
            <person name="Aerts A.L."/>
            <person name="Allen A.E."/>
            <person name="Cuvelier M.L."/>
            <person name="Derelle E."/>
            <person name="Everett M.V."/>
            <person name="Foulon E."/>
            <person name="Grimwood J."/>
            <person name="Gundlach H."/>
            <person name="Henrissat B."/>
            <person name="Napoli C."/>
            <person name="McDonald S.M."/>
            <person name="Parker M.S."/>
            <person name="Rombauts S."/>
            <person name="Salamov A."/>
            <person name="Von Dassow P."/>
            <person name="Badger J.H."/>
            <person name="Coutinho P.M."/>
            <person name="Demir E."/>
            <person name="Dubchak I."/>
            <person name="Gentemann C."/>
            <person name="Eikrem W."/>
            <person name="Gready J.E."/>
            <person name="John U."/>
            <person name="Lanier W."/>
            <person name="Lindquist E.A."/>
            <person name="Lucas S."/>
            <person name="Mayer K.F."/>
            <person name="Moreau H."/>
            <person name="Not F."/>
            <person name="Otillar R."/>
            <person name="Panaud O."/>
            <person name="Pangilinan J."/>
            <person name="Paulsen I."/>
            <person name="Piegu B."/>
            <person name="Poliakov A."/>
            <person name="Robbens S."/>
            <person name="Schmutz J."/>
            <person name="Toulza E."/>
            <person name="Wyss T."/>
            <person name="Zelensky A."/>
            <person name="Zhou K."/>
            <person name="Armbrust E.V."/>
            <person name="Bhattacharya D."/>
            <person name="Goodenough U.W."/>
            <person name="Van de Peer Y."/>
            <person name="Grigoriev I.V."/>
        </authorList>
    </citation>
    <scope>NUCLEOTIDE SEQUENCE [LARGE SCALE GENOMIC DNA]</scope>
    <source>
        <strain evidence="7">RCC299 / NOUM17</strain>
    </source>
</reference>
<organism evidence="6 7">
    <name type="scientific">Micromonas commoda (strain RCC299 / NOUM17 / CCMP2709)</name>
    <name type="common">Picoplanktonic green alga</name>
    <dbReference type="NCBI Taxonomy" id="296587"/>
    <lineage>
        <taxon>Eukaryota</taxon>
        <taxon>Viridiplantae</taxon>
        <taxon>Chlorophyta</taxon>
        <taxon>Mamiellophyceae</taxon>
        <taxon>Mamiellales</taxon>
        <taxon>Mamiellaceae</taxon>
        <taxon>Micromonas</taxon>
    </lineage>
</organism>
<dbReference type="Proteomes" id="UP000002009">
    <property type="component" value="Chromosome 8"/>
</dbReference>
<dbReference type="Pfam" id="PF12315">
    <property type="entry name" value="DA1-like"/>
    <property type="match status" value="1"/>
</dbReference>
<dbReference type="PANTHER" id="PTHR24209">
    <property type="entry name" value="PROTEIN DA1-RELATED 2"/>
    <property type="match status" value="1"/>
</dbReference>
<keyword evidence="1 3" id="KW-0479">Metal-binding</keyword>
<dbReference type="eggNOG" id="KOG1703">
    <property type="taxonomic scope" value="Eukaryota"/>
</dbReference>
<feature type="region of interest" description="Disordered" evidence="4">
    <location>
        <begin position="311"/>
        <end position="340"/>
    </location>
</feature>
<dbReference type="Gene3D" id="2.10.110.10">
    <property type="entry name" value="Cysteine Rich Protein"/>
    <property type="match status" value="1"/>
</dbReference>
<dbReference type="EMBL" id="CP001575">
    <property type="protein sequence ID" value="ACO69054.1"/>
    <property type="molecule type" value="Genomic_DNA"/>
</dbReference>
<evidence type="ECO:0000313" key="7">
    <source>
        <dbReference type="Proteomes" id="UP000002009"/>
    </source>
</evidence>
<feature type="compositionally biased region" description="Pro residues" evidence="4">
    <location>
        <begin position="50"/>
        <end position="63"/>
    </location>
</feature>
<feature type="compositionally biased region" description="Pro residues" evidence="4">
    <location>
        <begin position="127"/>
        <end position="153"/>
    </location>
</feature>
<evidence type="ECO:0000256" key="1">
    <source>
        <dbReference type="ARBA" id="ARBA00022723"/>
    </source>
</evidence>
<dbReference type="OrthoDB" id="25414at2759"/>
<accession>C1FFB2</accession>
<dbReference type="GO" id="GO:0043130">
    <property type="term" value="F:ubiquitin binding"/>
    <property type="evidence" value="ECO:0007669"/>
    <property type="project" value="TreeGrafter"/>
</dbReference>
<evidence type="ECO:0000256" key="4">
    <source>
        <dbReference type="SAM" id="MobiDB-lite"/>
    </source>
</evidence>